<protein>
    <recommendedName>
        <fullName evidence="3">DUF7918 domain-containing protein</fullName>
    </recommendedName>
</protein>
<feature type="region of interest" description="Disordered" evidence="2">
    <location>
        <begin position="285"/>
        <end position="424"/>
    </location>
</feature>
<feature type="compositionally biased region" description="Low complexity" evidence="2">
    <location>
        <begin position="296"/>
        <end position="308"/>
    </location>
</feature>
<dbReference type="InterPro" id="IPR057678">
    <property type="entry name" value="DUF7918"/>
</dbReference>
<dbReference type="Pfam" id="PF25534">
    <property type="entry name" value="DUF7918"/>
    <property type="match status" value="1"/>
</dbReference>
<feature type="compositionally biased region" description="Polar residues" evidence="2">
    <location>
        <begin position="325"/>
        <end position="353"/>
    </location>
</feature>
<name>A0A8H7E383_9EURO</name>
<evidence type="ECO:0000313" key="4">
    <source>
        <dbReference type="EMBL" id="KAF7507055.1"/>
    </source>
</evidence>
<organism evidence="4 5">
    <name type="scientific">Endocarpon pusillum</name>
    <dbReference type="NCBI Taxonomy" id="364733"/>
    <lineage>
        <taxon>Eukaryota</taxon>
        <taxon>Fungi</taxon>
        <taxon>Dikarya</taxon>
        <taxon>Ascomycota</taxon>
        <taxon>Pezizomycotina</taxon>
        <taxon>Eurotiomycetes</taxon>
        <taxon>Chaetothyriomycetidae</taxon>
        <taxon>Verrucariales</taxon>
        <taxon>Verrucariaceae</taxon>
        <taxon>Endocarpon</taxon>
    </lineage>
</organism>
<proteinExistence type="predicted"/>
<dbReference type="PANTHER" id="PTHR36223:SF1">
    <property type="entry name" value="TRANSCRIPTION ELONGATION FACTOR EAF N-TERMINAL DOMAIN-CONTAINING PROTEIN"/>
    <property type="match status" value="1"/>
</dbReference>
<feature type="compositionally biased region" description="Polar residues" evidence="2">
    <location>
        <begin position="404"/>
        <end position="413"/>
    </location>
</feature>
<evidence type="ECO:0000256" key="2">
    <source>
        <dbReference type="SAM" id="MobiDB-lite"/>
    </source>
</evidence>
<feature type="coiled-coil region" evidence="1">
    <location>
        <begin position="250"/>
        <end position="284"/>
    </location>
</feature>
<comment type="caution">
    <text evidence="4">The sequence shown here is derived from an EMBL/GenBank/DDBJ whole genome shotgun (WGS) entry which is preliminary data.</text>
</comment>
<sequence length="424" mass="47016">MPSQDFIDVRIIVDGSPLIEYPAPGDGDEQDRTLTRYVEVSSDQNFGVQITLQPGFDFHKADYVYYKFYLDNSPFYGLYAFSRCKASHSDGVLLGEMQSLRTKFPFRDDLSGVWKDYPYVFGALGMNESTTAATSTSDQMENIGSIRVTVYRAKQNKRATPYVDKGKMPQVLDEISEKSLKGKAIDNNIKYTNGSPTKPPRTQIYSYNPIPGEAGTPYRFNLLYRSRKILQSLGCIPRSPSPPPDQSRMLERTEEMLQLAKRQARETNLELLRLRSELAEERLRSRSASVQHSTNSALSTVASSPSSPTKHHGSNVKKEAGTYQIDLTNPSAERETSINSPGSSATFASSRSVRPTPPLFATATGSIKPKNEEADEATTPSPSTATRVKVGGATEKANLPPSANLESQETSTTGRKRKRRQGWQ</sequence>
<evidence type="ECO:0000259" key="3">
    <source>
        <dbReference type="Pfam" id="PF25534"/>
    </source>
</evidence>
<dbReference type="Proteomes" id="UP000606974">
    <property type="component" value="Unassembled WGS sequence"/>
</dbReference>
<feature type="domain" description="DUF7918" evidence="3">
    <location>
        <begin position="7"/>
        <end position="239"/>
    </location>
</feature>
<dbReference type="OrthoDB" id="3364132at2759"/>
<dbReference type="AlphaFoldDB" id="A0A8H7E383"/>
<reference evidence="4" key="1">
    <citation type="submission" date="2020-02" db="EMBL/GenBank/DDBJ databases">
        <authorList>
            <person name="Palmer J.M."/>
        </authorList>
    </citation>
    <scope>NUCLEOTIDE SEQUENCE</scope>
    <source>
        <strain evidence="4">EPUS1.4</strain>
        <tissue evidence="4">Thallus</tissue>
    </source>
</reference>
<keyword evidence="1" id="KW-0175">Coiled coil</keyword>
<evidence type="ECO:0000256" key="1">
    <source>
        <dbReference type="SAM" id="Coils"/>
    </source>
</evidence>
<evidence type="ECO:0000313" key="5">
    <source>
        <dbReference type="Proteomes" id="UP000606974"/>
    </source>
</evidence>
<keyword evidence="5" id="KW-1185">Reference proteome</keyword>
<gene>
    <name evidence="4" type="ORF">GJ744_010983</name>
</gene>
<accession>A0A8H7E383</accession>
<dbReference type="EMBL" id="JAACFV010000075">
    <property type="protein sequence ID" value="KAF7507055.1"/>
    <property type="molecule type" value="Genomic_DNA"/>
</dbReference>
<feature type="compositionally biased region" description="Basic residues" evidence="2">
    <location>
        <begin position="414"/>
        <end position="424"/>
    </location>
</feature>
<dbReference type="PANTHER" id="PTHR36223">
    <property type="entry name" value="BETA-LACTAMASE-TYPE TRANSPEPTIDASE FOLD DOMAIN CONTAINING PROTEIN"/>
    <property type="match status" value="1"/>
</dbReference>